<name>A0A6G1E6L5_9ORYZ</name>
<dbReference type="Proteomes" id="UP000479710">
    <property type="component" value="Unassembled WGS sequence"/>
</dbReference>
<comment type="caution">
    <text evidence="2">The sequence shown here is derived from an EMBL/GenBank/DDBJ whole genome shotgun (WGS) entry which is preliminary data.</text>
</comment>
<proteinExistence type="predicted"/>
<reference evidence="2 3" key="1">
    <citation type="submission" date="2019-11" db="EMBL/GenBank/DDBJ databases">
        <title>Whole genome sequence of Oryza granulata.</title>
        <authorList>
            <person name="Li W."/>
        </authorList>
    </citation>
    <scope>NUCLEOTIDE SEQUENCE [LARGE SCALE GENOMIC DNA]</scope>
    <source>
        <strain evidence="3">cv. Menghai</strain>
        <tissue evidence="2">Leaf</tissue>
    </source>
</reference>
<evidence type="ECO:0000313" key="2">
    <source>
        <dbReference type="EMBL" id="KAF0920430.1"/>
    </source>
</evidence>
<dbReference type="EMBL" id="SPHZ02000005">
    <property type="protein sequence ID" value="KAF0920430.1"/>
    <property type="molecule type" value="Genomic_DNA"/>
</dbReference>
<sequence>MPVAAICPTTALRRFAAGRGTASGGESRQQAEEPKAAPWYPKEAWHPAYGDGGAPPSLRGGRNVAGSESMNNAGIGLLG</sequence>
<accession>A0A6G1E6L5</accession>
<feature type="region of interest" description="Disordered" evidence="1">
    <location>
        <begin position="17"/>
        <end position="79"/>
    </location>
</feature>
<keyword evidence="3" id="KW-1185">Reference proteome</keyword>
<protein>
    <submittedName>
        <fullName evidence="2">Uncharacterized protein</fullName>
    </submittedName>
</protein>
<evidence type="ECO:0000313" key="3">
    <source>
        <dbReference type="Proteomes" id="UP000479710"/>
    </source>
</evidence>
<gene>
    <name evidence="2" type="ORF">E2562_034902</name>
</gene>
<dbReference type="AlphaFoldDB" id="A0A6G1E6L5"/>
<organism evidence="2 3">
    <name type="scientific">Oryza meyeriana var. granulata</name>
    <dbReference type="NCBI Taxonomy" id="110450"/>
    <lineage>
        <taxon>Eukaryota</taxon>
        <taxon>Viridiplantae</taxon>
        <taxon>Streptophyta</taxon>
        <taxon>Embryophyta</taxon>
        <taxon>Tracheophyta</taxon>
        <taxon>Spermatophyta</taxon>
        <taxon>Magnoliopsida</taxon>
        <taxon>Liliopsida</taxon>
        <taxon>Poales</taxon>
        <taxon>Poaceae</taxon>
        <taxon>BOP clade</taxon>
        <taxon>Oryzoideae</taxon>
        <taxon>Oryzeae</taxon>
        <taxon>Oryzinae</taxon>
        <taxon>Oryza</taxon>
        <taxon>Oryza meyeriana</taxon>
    </lineage>
</organism>
<evidence type="ECO:0000256" key="1">
    <source>
        <dbReference type="SAM" id="MobiDB-lite"/>
    </source>
</evidence>